<proteinExistence type="predicted"/>
<dbReference type="PRINTS" id="PR00722">
    <property type="entry name" value="CHYMOTRYPSIN"/>
</dbReference>
<keyword evidence="2" id="KW-0732">Signal</keyword>
<comment type="caution">
    <text evidence="8">The sequence shown here is derived from an EMBL/GenBank/DDBJ whole genome shotgun (WGS) entry which is preliminary data.</text>
</comment>
<dbReference type="InterPro" id="IPR001314">
    <property type="entry name" value="Peptidase_S1A"/>
</dbReference>
<dbReference type="CDD" id="cd00190">
    <property type="entry name" value="Tryp_SPc"/>
    <property type="match status" value="2"/>
</dbReference>
<feature type="domain" description="Peptidase S1" evidence="7">
    <location>
        <begin position="297"/>
        <end position="528"/>
    </location>
</feature>
<dbReference type="FunFam" id="2.40.10.10:FF:000068">
    <property type="entry name" value="transmembrane protease serine 2"/>
    <property type="match status" value="1"/>
</dbReference>
<evidence type="ECO:0000256" key="2">
    <source>
        <dbReference type="ARBA" id="ARBA00022729"/>
    </source>
</evidence>
<dbReference type="PROSITE" id="PS00135">
    <property type="entry name" value="TRYPSIN_SER"/>
    <property type="match status" value="1"/>
</dbReference>
<sequence length="575" mass="60988">MGSQLLTGSHSQQDVCGRPPLNTRIVGGQDAPEGSWPWQVSLHLFGSHSCGGSLINDKWVLSAAHCFVSNPRPQDWRVFVGRQNQVGANPNELSRNVVRIVPHPNYNDVPNDNDIALLELSAAVPFNNFIIPACLAAEGSSFHTGTDSWVTGFGRIGEDEGLANTLQEVEVPVRGNRQCNCLYGVGSITSNMICAGLLNGGKDACQGDSGGPMVHKQGSLWVQSGVISFGIGCARPLFPGVYARVSRYQSWITSIVGSGTTGFVRFSSSGTDSDNSIFCPNLPALPTLSPTTTPKPVVCGSAPLNTRIGQGSSQATGGVWPWQASLHRDGAHVCGGTLVSEEFVMSAAQCFSSLSPDPAEWTVFLGRLRQNGSNPFEMTVNVSSITLSSLTGTDIALLKLATNASLTMYIQPVCVDLSGMDFGGVQCWVTGWGAGQGGEQQTLQELQTTIVSCGNSSSSGNICTEPLPLQQGDQGGPLVCKQGDFWIQAAVITVDGSSNATRRRREATNMQIFNRTSQFTSFLQENVGSFPPVASSNMPMTSTGSSPMNKATHPFSFSTLLLLPLSLGLLSSWSR</sequence>
<dbReference type="Pfam" id="PF00089">
    <property type="entry name" value="Trypsin"/>
    <property type="match status" value="2"/>
</dbReference>
<protein>
    <recommendedName>
        <fullName evidence="7">Peptidase S1 domain-containing protein</fullName>
    </recommendedName>
</protein>
<evidence type="ECO:0000256" key="5">
    <source>
        <dbReference type="RuleBase" id="RU363034"/>
    </source>
</evidence>
<feature type="region of interest" description="Disordered" evidence="6">
    <location>
        <begin position="1"/>
        <end position="29"/>
    </location>
</feature>
<reference evidence="8" key="1">
    <citation type="journal article" date="2023" name="Science">
        <title>Genome structures resolve the early diversification of teleost fishes.</title>
        <authorList>
            <person name="Parey E."/>
            <person name="Louis A."/>
            <person name="Montfort J."/>
            <person name="Bouchez O."/>
            <person name="Roques C."/>
            <person name="Iampietro C."/>
            <person name="Lluch J."/>
            <person name="Castinel A."/>
            <person name="Donnadieu C."/>
            <person name="Desvignes T."/>
            <person name="Floi Bucao C."/>
            <person name="Jouanno E."/>
            <person name="Wen M."/>
            <person name="Mejri S."/>
            <person name="Dirks R."/>
            <person name="Jansen H."/>
            <person name="Henkel C."/>
            <person name="Chen W.J."/>
            <person name="Zahm M."/>
            <person name="Cabau C."/>
            <person name="Klopp C."/>
            <person name="Thompson A.W."/>
            <person name="Robinson-Rechavi M."/>
            <person name="Braasch I."/>
            <person name="Lecointre G."/>
            <person name="Bobe J."/>
            <person name="Postlethwait J.H."/>
            <person name="Berthelot C."/>
            <person name="Roest Crollius H."/>
            <person name="Guiguen Y."/>
        </authorList>
    </citation>
    <scope>NUCLEOTIDE SEQUENCE</scope>
    <source>
        <strain evidence="8">WJC10195</strain>
    </source>
</reference>
<dbReference type="PANTHER" id="PTHR24253">
    <property type="entry name" value="TRANSMEMBRANE PROTEASE SERINE"/>
    <property type="match status" value="1"/>
</dbReference>
<dbReference type="PROSITE" id="PS50240">
    <property type="entry name" value="TRYPSIN_DOM"/>
    <property type="match status" value="2"/>
</dbReference>
<dbReference type="InterPro" id="IPR001254">
    <property type="entry name" value="Trypsin_dom"/>
</dbReference>
<dbReference type="InterPro" id="IPR018114">
    <property type="entry name" value="TRYPSIN_HIS"/>
</dbReference>
<keyword evidence="3 5" id="KW-0378">Hydrolase</keyword>
<dbReference type="OrthoDB" id="10002959at2759"/>
<dbReference type="Gene3D" id="2.40.10.10">
    <property type="entry name" value="Trypsin-like serine proteases"/>
    <property type="match status" value="2"/>
</dbReference>
<dbReference type="SMART" id="SM00020">
    <property type="entry name" value="Tryp_SPc"/>
    <property type="match status" value="2"/>
</dbReference>
<evidence type="ECO:0000256" key="1">
    <source>
        <dbReference type="ARBA" id="ARBA00022670"/>
    </source>
</evidence>
<evidence type="ECO:0000313" key="9">
    <source>
        <dbReference type="Proteomes" id="UP001152622"/>
    </source>
</evidence>
<evidence type="ECO:0000256" key="4">
    <source>
        <dbReference type="ARBA" id="ARBA00023157"/>
    </source>
</evidence>
<dbReference type="PROSITE" id="PS00134">
    <property type="entry name" value="TRYPSIN_HIS"/>
    <property type="match status" value="1"/>
</dbReference>
<dbReference type="EMBL" id="JAINUF010000011">
    <property type="protein sequence ID" value="KAJ8347345.1"/>
    <property type="molecule type" value="Genomic_DNA"/>
</dbReference>
<dbReference type="InterPro" id="IPR043504">
    <property type="entry name" value="Peptidase_S1_PA_chymotrypsin"/>
</dbReference>
<name>A0A9Q1EYH1_SYNKA</name>
<organism evidence="8 9">
    <name type="scientific">Synaphobranchus kaupii</name>
    <name type="common">Kaup's arrowtooth eel</name>
    <dbReference type="NCBI Taxonomy" id="118154"/>
    <lineage>
        <taxon>Eukaryota</taxon>
        <taxon>Metazoa</taxon>
        <taxon>Chordata</taxon>
        <taxon>Craniata</taxon>
        <taxon>Vertebrata</taxon>
        <taxon>Euteleostomi</taxon>
        <taxon>Actinopterygii</taxon>
        <taxon>Neopterygii</taxon>
        <taxon>Teleostei</taxon>
        <taxon>Anguilliformes</taxon>
        <taxon>Synaphobranchidae</taxon>
        <taxon>Synaphobranchus</taxon>
    </lineage>
</organism>
<keyword evidence="4" id="KW-1015">Disulfide bond</keyword>
<keyword evidence="9" id="KW-1185">Reference proteome</keyword>
<dbReference type="SUPFAM" id="SSF50494">
    <property type="entry name" value="Trypsin-like serine proteases"/>
    <property type="match status" value="2"/>
</dbReference>
<dbReference type="Proteomes" id="UP001152622">
    <property type="component" value="Chromosome 11"/>
</dbReference>
<evidence type="ECO:0000313" key="8">
    <source>
        <dbReference type="EMBL" id="KAJ8347345.1"/>
    </source>
</evidence>
<keyword evidence="5" id="KW-0720">Serine protease</keyword>
<dbReference type="AlphaFoldDB" id="A0A9Q1EYH1"/>
<dbReference type="InterPro" id="IPR009003">
    <property type="entry name" value="Peptidase_S1_PA"/>
</dbReference>
<evidence type="ECO:0000259" key="7">
    <source>
        <dbReference type="PROSITE" id="PS50240"/>
    </source>
</evidence>
<gene>
    <name evidence="8" type="ORF">SKAU_G00287460</name>
</gene>
<accession>A0A9Q1EYH1</accession>
<feature type="domain" description="Peptidase S1" evidence="7">
    <location>
        <begin position="25"/>
        <end position="257"/>
    </location>
</feature>
<dbReference type="PANTHER" id="PTHR24253:SF171">
    <property type="entry name" value="SERINE PROTEASE 56-LIKE"/>
    <property type="match status" value="1"/>
</dbReference>
<keyword evidence="1 5" id="KW-0645">Protease</keyword>
<evidence type="ECO:0000256" key="3">
    <source>
        <dbReference type="ARBA" id="ARBA00022801"/>
    </source>
</evidence>
<dbReference type="GO" id="GO:0004252">
    <property type="term" value="F:serine-type endopeptidase activity"/>
    <property type="evidence" value="ECO:0007669"/>
    <property type="project" value="InterPro"/>
</dbReference>
<dbReference type="InterPro" id="IPR033116">
    <property type="entry name" value="TRYPSIN_SER"/>
</dbReference>
<dbReference type="GO" id="GO:0006508">
    <property type="term" value="P:proteolysis"/>
    <property type="evidence" value="ECO:0007669"/>
    <property type="project" value="UniProtKB-KW"/>
</dbReference>
<evidence type="ECO:0000256" key="6">
    <source>
        <dbReference type="SAM" id="MobiDB-lite"/>
    </source>
</evidence>
<dbReference type="FunFam" id="2.40.10.10:FF:000024">
    <property type="entry name" value="Serine protease 53"/>
    <property type="match status" value="1"/>
</dbReference>
<feature type="compositionally biased region" description="Polar residues" evidence="6">
    <location>
        <begin position="1"/>
        <end position="14"/>
    </location>
</feature>